<keyword evidence="5 9" id="KW-0812">Transmembrane</keyword>
<keyword evidence="3" id="KW-1003">Cell membrane</keyword>
<evidence type="ECO:0000256" key="2">
    <source>
        <dbReference type="ARBA" id="ARBA00022448"/>
    </source>
</evidence>
<keyword evidence="7 9" id="KW-1133">Transmembrane helix</keyword>
<feature type="transmembrane region" description="Helical" evidence="9">
    <location>
        <begin position="54"/>
        <end position="74"/>
    </location>
</feature>
<feature type="transmembrane region" description="Helical" evidence="9">
    <location>
        <begin position="86"/>
        <end position="107"/>
    </location>
</feature>
<feature type="transmembrane region" description="Helical" evidence="9">
    <location>
        <begin position="21"/>
        <end position="42"/>
    </location>
</feature>
<reference evidence="10 11" key="1">
    <citation type="submission" date="2023-08" db="EMBL/GenBank/DDBJ databases">
        <title>Nocardioides seae sp. nov., a bacterium isolated from a soil.</title>
        <authorList>
            <person name="Wang X."/>
        </authorList>
    </citation>
    <scope>NUCLEOTIDE SEQUENCE [LARGE SCALE GENOMIC DNA]</scope>
    <source>
        <strain evidence="10 11">YZH12</strain>
    </source>
</reference>
<evidence type="ECO:0000256" key="4">
    <source>
        <dbReference type="ARBA" id="ARBA00022597"/>
    </source>
</evidence>
<feature type="transmembrane region" description="Helical" evidence="9">
    <location>
        <begin position="173"/>
        <end position="192"/>
    </location>
</feature>
<dbReference type="Pfam" id="PF03812">
    <property type="entry name" value="KdgT"/>
    <property type="match status" value="1"/>
</dbReference>
<keyword evidence="6" id="KW-0769">Symport</keyword>
<dbReference type="RefSeq" id="WP_315733568.1">
    <property type="nucleotide sequence ID" value="NZ_JAVYII010000005.1"/>
</dbReference>
<evidence type="ECO:0000313" key="11">
    <source>
        <dbReference type="Proteomes" id="UP001268542"/>
    </source>
</evidence>
<comment type="caution">
    <text evidence="10">The sequence shown here is derived from an EMBL/GenBank/DDBJ whole genome shotgun (WGS) entry which is preliminary data.</text>
</comment>
<evidence type="ECO:0000313" key="10">
    <source>
        <dbReference type="EMBL" id="MDT9594087.1"/>
    </source>
</evidence>
<feature type="transmembrane region" description="Helical" evidence="9">
    <location>
        <begin position="204"/>
        <end position="221"/>
    </location>
</feature>
<evidence type="ECO:0000256" key="1">
    <source>
        <dbReference type="ARBA" id="ARBA00006430"/>
    </source>
</evidence>
<accession>A0ABU3PZ56</accession>
<dbReference type="InterPro" id="IPR004684">
    <property type="entry name" value="2keto-3dGluconate_permease"/>
</dbReference>
<evidence type="ECO:0000256" key="9">
    <source>
        <dbReference type="SAM" id="Phobius"/>
    </source>
</evidence>
<sequence length="344" mass="35245">MSPAGMRPEPLRSPLFGSMDRFPGGIMIIPLVLGSLAGTFAAPALDIGSFTSGLFRDSALPLIGLLIFAVGTQVNVRTGGAVMAHAGVLLVAKSFIPATLVVILGLFVGLDGIMGLSILAILAASDNSNSGLWVAYTSKYGDSRDRGAFIGSALNDGPFLTLLFLGTSGLGEIPFTALLASLAPLLLGVLVGNVDPRWREIVRPTPNIVIPFFAFALGTAIDLRDVISGGLSGLVLGVLIAPLTGGLCYLGYRLVLRRGGESGVGFAAGTTAGNSIGTPAVVAAADPKFQEYVGTATAQIAASVLVTALLAPLLATWMLKRSGHLESMAEKAAVPDGEDPLPQH</sequence>
<comment type="similarity">
    <text evidence="1">Belongs to the KdgT transporter family.</text>
</comment>
<evidence type="ECO:0000256" key="3">
    <source>
        <dbReference type="ARBA" id="ARBA00022475"/>
    </source>
</evidence>
<feature type="transmembrane region" description="Helical" evidence="9">
    <location>
        <begin position="264"/>
        <end position="285"/>
    </location>
</feature>
<keyword evidence="2" id="KW-0813">Transport</keyword>
<feature type="transmembrane region" description="Helical" evidence="9">
    <location>
        <begin position="297"/>
        <end position="319"/>
    </location>
</feature>
<evidence type="ECO:0000256" key="5">
    <source>
        <dbReference type="ARBA" id="ARBA00022692"/>
    </source>
</evidence>
<protein>
    <submittedName>
        <fullName evidence="10">2-keto-3-deoxygluconate permease</fullName>
    </submittedName>
</protein>
<dbReference type="Proteomes" id="UP001268542">
    <property type="component" value="Unassembled WGS sequence"/>
</dbReference>
<feature type="transmembrane region" description="Helical" evidence="9">
    <location>
        <begin position="227"/>
        <end position="252"/>
    </location>
</feature>
<dbReference type="EMBL" id="JAVYII010000005">
    <property type="protein sequence ID" value="MDT9594087.1"/>
    <property type="molecule type" value="Genomic_DNA"/>
</dbReference>
<proteinExistence type="inferred from homology"/>
<name>A0ABU3PZ56_9ACTN</name>
<evidence type="ECO:0000256" key="6">
    <source>
        <dbReference type="ARBA" id="ARBA00022847"/>
    </source>
</evidence>
<evidence type="ECO:0000256" key="8">
    <source>
        <dbReference type="ARBA" id="ARBA00023136"/>
    </source>
</evidence>
<keyword evidence="11" id="KW-1185">Reference proteome</keyword>
<keyword evidence="4" id="KW-0762">Sugar transport</keyword>
<gene>
    <name evidence="10" type="ORF">RDV89_13475</name>
</gene>
<organism evidence="10 11">
    <name type="scientific">Nocardioides imazamoxiresistens</name>
    <dbReference type="NCBI Taxonomy" id="3231893"/>
    <lineage>
        <taxon>Bacteria</taxon>
        <taxon>Bacillati</taxon>
        <taxon>Actinomycetota</taxon>
        <taxon>Actinomycetes</taxon>
        <taxon>Propionibacteriales</taxon>
        <taxon>Nocardioidaceae</taxon>
        <taxon>Nocardioides</taxon>
    </lineage>
</organism>
<evidence type="ECO:0000256" key="7">
    <source>
        <dbReference type="ARBA" id="ARBA00022989"/>
    </source>
</evidence>
<keyword evidence="8 9" id="KW-0472">Membrane</keyword>